<reference evidence="2 3" key="1">
    <citation type="submission" date="2018-09" db="EMBL/GenBank/DDBJ databases">
        <title>Genomic investigation of the strawberry pathogen Phytophthora fragariae indicates pathogenicity is determined by transcriptional variation in three key races.</title>
        <authorList>
            <person name="Adams T.M."/>
            <person name="Armitage A.D."/>
            <person name="Sobczyk M.K."/>
            <person name="Bates H.J."/>
            <person name="Dunwell J.M."/>
            <person name="Nellist C.F."/>
            <person name="Harrison R.J."/>
        </authorList>
    </citation>
    <scope>NUCLEOTIDE SEQUENCE [LARGE SCALE GENOMIC DNA]</scope>
    <source>
        <strain evidence="2 3">SCRP324</strain>
    </source>
</reference>
<name>A0A6A3HF11_9STRA</name>
<keyword evidence="1" id="KW-0472">Membrane</keyword>
<accession>A0A6A3HF11</accession>
<feature type="non-terminal residue" evidence="2">
    <location>
        <position position="1"/>
    </location>
</feature>
<keyword evidence="1" id="KW-0812">Transmembrane</keyword>
<evidence type="ECO:0000313" key="2">
    <source>
        <dbReference type="EMBL" id="KAE8968549.1"/>
    </source>
</evidence>
<gene>
    <name evidence="2" type="ORF">PR002_g27723</name>
</gene>
<comment type="caution">
    <text evidence="2">The sequence shown here is derived from an EMBL/GenBank/DDBJ whole genome shotgun (WGS) entry which is preliminary data.</text>
</comment>
<evidence type="ECO:0000313" key="3">
    <source>
        <dbReference type="Proteomes" id="UP000435112"/>
    </source>
</evidence>
<dbReference type="EMBL" id="QXFU01004484">
    <property type="protein sequence ID" value="KAE8968549.1"/>
    <property type="molecule type" value="Genomic_DNA"/>
</dbReference>
<keyword evidence="1" id="KW-1133">Transmembrane helix</keyword>
<feature type="transmembrane region" description="Helical" evidence="1">
    <location>
        <begin position="38"/>
        <end position="63"/>
    </location>
</feature>
<protein>
    <submittedName>
        <fullName evidence="2">Uncharacterized protein</fullName>
    </submittedName>
</protein>
<evidence type="ECO:0000256" key="1">
    <source>
        <dbReference type="SAM" id="Phobius"/>
    </source>
</evidence>
<dbReference type="AlphaFoldDB" id="A0A6A3HF11"/>
<proteinExistence type="predicted"/>
<organism evidence="2 3">
    <name type="scientific">Phytophthora rubi</name>
    <dbReference type="NCBI Taxonomy" id="129364"/>
    <lineage>
        <taxon>Eukaryota</taxon>
        <taxon>Sar</taxon>
        <taxon>Stramenopiles</taxon>
        <taxon>Oomycota</taxon>
        <taxon>Peronosporomycetes</taxon>
        <taxon>Peronosporales</taxon>
        <taxon>Peronosporaceae</taxon>
        <taxon>Phytophthora</taxon>
    </lineage>
</organism>
<sequence>FVNASGFGSSLPSDLQFAQSFISIGSSSPNQLVTGKPLLFLFSCCCLLPGLRALGAISLALFASLTSC</sequence>
<dbReference type="Proteomes" id="UP000435112">
    <property type="component" value="Unassembled WGS sequence"/>
</dbReference>